<dbReference type="Pfam" id="PF14536">
    <property type="entry name" value="DUF4441"/>
    <property type="match status" value="1"/>
</dbReference>
<evidence type="ECO:0000313" key="2">
    <source>
        <dbReference type="Proteomes" id="UP000009168"/>
    </source>
</evidence>
<dbReference type="Proteomes" id="UP000009168">
    <property type="component" value="Unassembled WGS sequence"/>
</dbReference>
<proteinExistence type="predicted"/>
<evidence type="ECO:0000313" key="1">
    <source>
        <dbReference type="EMBL" id="EAS06266.1"/>
    </source>
</evidence>
<accession>I7MAW3</accession>
<dbReference type="InParanoid" id="I7MAW3"/>
<reference evidence="2" key="1">
    <citation type="journal article" date="2006" name="PLoS Biol.">
        <title>Macronuclear genome sequence of the ciliate Tetrahymena thermophila, a model eukaryote.</title>
        <authorList>
            <person name="Eisen J.A."/>
            <person name="Coyne R.S."/>
            <person name="Wu M."/>
            <person name="Wu D."/>
            <person name="Thiagarajan M."/>
            <person name="Wortman J.R."/>
            <person name="Badger J.H."/>
            <person name="Ren Q."/>
            <person name="Amedeo P."/>
            <person name="Jones K.M."/>
            <person name="Tallon L.J."/>
            <person name="Delcher A.L."/>
            <person name="Salzberg S.L."/>
            <person name="Silva J.C."/>
            <person name="Haas B.J."/>
            <person name="Majoros W.H."/>
            <person name="Farzad M."/>
            <person name="Carlton J.M."/>
            <person name="Smith R.K. Jr."/>
            <person name="Garg J."/>
            <person name="Pearlman R.E."/>
            <person name="Karrer K.M."/>
            <person name="Sun L."/>
            <person name="Manning G."/>
            <person name="Elde N.C."/>
            <person name="Turkewitz A.P."/>
            <person name="Asai D.J."/>
            <person name="Wilkes D.E."/>
            <person name="Wang Y."/>
            <person name="Cai H."/>
            <person name="Collins K."/>
            <person name="Stewart B.A."/>
            <person name="Lee S.R."/>
            <person name="Wilamowska K."/>
            <person name="Weinberg Z."/>
            <person name="Ruzzo W.L."/>
            <person name="Wloga D."/>
            <person name="Gaertig J."/>
            <person name="Frankel J."/>
            <person name="Tsao C.-C."/>
            <person name="Gorovsky M.A."/>
            <person name="Keeling P.J."/>
            <person name="Waller R.F."/>
            <person name="Patron N.J."/>
            <person name="Cherry J.M."/>
            <person name="Stover N.A."/>
            <person name="Krieger C.J."/>
            <person name="del Toro C."/>
            <person name="Ryder H.F."/>
            <person name="Williamson S.C."/>
            <person name="Barbeau R.A."/>
            <person name="Hamilton E.P."/>
            <person name="Orias E."/>
        </authorList>
    </citation>
    <scope>NUCLEOTIDE SEQUENCE [LARGE SCALE GENOMIC DNA]</scope>
    <source>
        <strain evidence="2">SB210</strain>
    </source>
</reference>
<gene>
    <name evidence="1" type="ORF">TTHERM_00328470</name>
</gene>
<dbReference type="GeneID" id="7828619"/>
<protein>
    <submittedName>
        <fullName evidence="1">Uncharacterized protein</fullName>
    </submittedName>
</protein>
<dbReference type="InterPro" id="IPR028008">
    <property type="entry name" value="DUF4441"/>
</dbReference>
<dbReference type="KEGG" id="tet:TTHERM_00328470"/>
<sequence length="272" mass="32954">MNSGEIFYSDAKLVTSQDIFQENLVIREPEYFLNITNDIQEQQFQFANQQTLNEVYQSQKHEQSYPANNLRSLNTFNNEYYYYLNQENSYTQQQADSLNFQIKFEEPKYVDCSVSQLEQNYMQPTFSLNQIKEQESMMYQDENKKYKNQNILKDIFNSFHKYVKDLKYFPVCDIQNVDLKEIKKKFNRFVKIHSFNNSIIKYVLNHKFYKILFTEYYEQGYLLQWVSKSRVSNKDGLKYWANYLIECIKNPSHLEHLPVNRIQKNKNKNTKN</sequence>
<dbReference type="AlphaFoldDB" id="I7MAW3"/>
<keyword evidence="2" id="KW-1185">Reference proteome</keyword>
<name>I7MAW3_TETTS</name>
<dbReference type="EMBL" id="GG662299">
    <property type="protein sequence ID" value="EAS06266.1"/>
    <property type="molecule type" value="Genomic_DNA"/>
</dbReference>
<dbReference type="HOGENOM" id="CLU_1024803_0_0_1"/>
<dbReference type="RefSeq" id="XP_001026511.1">
    <property type="nucleotide sequence ID" value="XM_001026511.1"/>
</dbReference>
<organism evidence="1 2">
    <name type="scientific">Tetrahymena thermophila (strain SB210)</name>
    <dbReference type="NCBI Taxonomy" id="312017"/>
    <lineage>
        <taxon>Eukaryota</taxon>
        <taxon>Sar</taxon>
        <taxon>Alveolata</taxon>
        <taxon>Ciliophora</taxon>
        <taxon>Intramacronucleata</taxon>
        <taxon>Oligohymenophorea</taxon>
        <taxon>Hymenostomatida</taxon>
        <taxon>Tetrahymenina</taxon>
        <taxon>Tetrahymenidae</taxon>
        <taxon>Tetrahymena</taxon>
    </lineage>
</organism>